<gene>
    <name evidence="10" type="ORF">SAMN05444373_100350</name>
</gene>
<accession>A0A1M6BLE1</accession>
<dbReference type="CDD" id="cd07185">
    <property type="entry name" value="OmpA_C-like"/>
    <property type="match status" value="1"/>
</dbReference>
<dbReference type="Pfam" id="PF00691">
    <property type="entry name" value="OmpA"/>
    <property type="match status" value="1"/>
</dbReference>
<protein>
    <submittedName>
        <fullName evidence="10">Chemotaxis protein MotB</fullName>
    </submittedName>
</protein>
<dbReference type="PANTHER" id="PTHR30329:SF21">
    <property type="entry name" value="LIPOPROTEIN YIAD-RELATED"/>
    <property type="match status" value="1"/>
</dbReference>
<keyword evidence="5 8" id="KW-1133">Transmembrane helix</keyword>
<dbReference type="InterPro" id="IPR025713">
    <property type="entry name" value="MotB-like_N_dom"/>
</dbReference>
<keyword evidence="4 8" id="KW-0812">Transmembrane</keyword>
<dbReference type="PANTHER" id="PTHR30329">
    <property type="entry name" value="STATOR ELEMENT OF FLAGELLAR MOTOR COMPLEX"/>
    <property type="match status" value="1"/>
</dbReference>
<keyword evidence="11" id="KW-1185">Reference proteome</keyword>
<evidence type="ECO:0000256" key="8">
    <source>
        <dbReference type="SAM" id="Phobius"/>
    </source>
</evidence>
<dbReference type="InterPro" id="IPR036737">
    <property type="entry name" value="OmpA-like_sf"/>
</dbReference>
<dbReference type="Proteomes" id="UP000324781">
    <property type="component" value="Unassembled WGS sequence"/>
</dbReference>
<feature type="domain" description="OmpA-like" evidence="9">
    <location>
        <begin position="161"/>
        <end position="280"/>
    </location>
</feature>
<keyword evidence="3" id="KW-1003">Cell membrane</keyword>
<proteinExistence type="inferred from homology"/>
<comment type="similarity">
    <text evidence="2">Belongs to the MotB family.</text>
</comment>
<name>A0A1M6BLE1_9FIRM</name>
<evidence type="ECO:0000256" key="2">
    <source>
        <dbReference type="ARBA" id="ARBA00008914"/>
    </source>
</evidence>
<evidence type="ECO:0000313" key="11">
    <source>
        <dbReference type="Proteomes" id="UP000324781"/>
    </source>
</evidence>
<evidence type="ECO:0000256" key="7">
    <source>
        <dbReference type="PROSITE-ProRule" id="PRU00473"/>
    </source>
</evidence>
<dbReference type="AlphaFoldDB" id="A0A1M6BLE1"/>
<evidence type="ECO:0000259" key="9">
    <source>
        <dbReference type="PROSITE" id="PS51123"/>
    </source>
</evidence>
<evidence type="ECO:0000256" key="1">
    <source>
        <dbReference type="ARBA" id="ARBA00004162"/>
    </source>
</evidence>
<dbReference type="PROSITE" id="PS51123">
    <property type="entry name" value="OMPA_2"/>
    <property type="match status" value="1"/>
</dbReference>
<evidence type="ECO:0000256" key="6">
    <source>
        <dbReference type="ARBA" id="ARBA00023136"/>
    </source>
</evidence>
<evidence type="ECO:0000256" key="4">
    <source>
        <dbReference type="ARBA" id="ARBA00022692"/>
    </source>
</evidence>
<reference evidence="10 11" key="1">
    <citation type="submission" date="2016-11" db="EMBL/GenBank/DDBJ databases">
        <authorList>
            <person name="Varghese N."/>
            <person name="Submissions S."/>
        </authorList>
    </citation>
    <scope>NUCLEOTIDE SEQUENCE [LARGE SCALE GENOMIC DNA]</scope>
    <source>
        <strain evidence="10 11">DSM 19027</strain>
    </source>
</reference>
<organism evidence="10 11">
    <name type="scientific">Thermoclostridium caenicola</name>
    <dbReference type="NCBI Taxonomy" id="659425"/>
    <lineage>
        <taxon>Bacteria</taxon>
        <taxon>Bacillati</taxon>
        <taxon>Bacillota</taxon>
        <taxon>Clostridia</taxon>
        <taxon>Eubacteriales</taxon>
        <taxon>Oscillospiraceae</taxon>
        <taxon>Thermoclostridium</taxon>
    </lineage>
</organism>
<dbReference type="EMBL" id="FQZP01000003">
    <property type="protein sequence ID" value="SHI49524.1"/>
    <property type="molecule type" value="Genomic_DNA"/>
</dbReference>
<keyword evidence="6 7" id="KW-0472">Membrane</keyword>
<dbReference type="SUPFAM" id="SSF103088">
    <property type="entry name" value="OmpA-like"/>
    <property type="match status" value="1"/>
</dbReference>
<evidence type="ECO:0000313" key="10">
    <source>
        <dbReference type="EMBL" id="SHI49524.1"/>
    </source>
</evidence>
<dbReference type="GO" id="GO:0005886">
    <property type="term" value="C:plasma membrane"/>
    <property type="evidence" value="ECO:0007669"/>
    <property type="project" value="UniProtKB-SubCell"/>
</dbReference>
<dbReference type="Gene3D" id="3.30.1330.60">
    <property type="entry name" value="OmpA-like domain"/>
    <property type="match status" value="1"/>
</dbReference>
<evidence type="ECO:0000256" key="5">
    <source>
        <dbReference type="ARBA" id="ARBA00022989"/>
    </source>
</evidence>
<dbReference type="InterPro" id="IPR006665">
    <property type="entry name" value="OmpA-like"/>
</dbReference>
<dbReference type="Pfam" id="PF13677">
    <property type="entry name" value="MotB_plug"/>
    <property type="match status" value="1"/>
</dbReference>
<sequence>MGWCTRCPGILIIERNGVKIYLPKRKQRTQDSWGAPEWMTTYSDMVTLLLTFFILLFAMSTVDAQKFTDVAKSLSTSFMNLSTGESILNSTGKSLLTVDFANPSNLNRPEQKERYVESAEEMIVDAERQIYEMEMDIAKEGLRQAVEEQGIADQVEIIEEKDFILVRFESEVFFDSGRADIRPEGLVVLQQLAEVLRNIDNEILVSGHTDNVPINTPIFKSNWELSTARATTVVRYFTETLGLDPMKFTATGNGEYRPVADNSTPEGRQRNRRIEIMIMK</sequence>
<dbReference type="InterPro" id="IPR050330">
    <property type="entry name" value="Bact_OuterMem_StrucFunc"/>
</dbReference>
<evidence type="ECO:0000256" key="3">
    <source>
        <dbReference type="ARBA" id="ARBA00022475"/>
    </source>
</evidence>
<feature type="transmembrane region" description="Helical" evidence="8">
    <location>
        <begin position="45"/>
        <end position="62"/>
    </location>
</feature>
<comment type="subcellular location">
    <subcellularLocation>
        <location evidence="1">Cell membrane</location>
        <topology evidence="1">Single-pass membrane protein</topology>
    </subcellularLocation>
</comment>